<dbReference type="PROSITE" id="PS50157">
    <property type="entry name" value="ZINC_FINGER_C2H2_2"/>
    <property type="match status" value="4"/>
</dbReference>
<sequence>MDLEIIDDSFSYADADTVCNICFAEFLDTEDLQTHLFQVHANNERFCSYCVKILPDIEQFMMHIRDKHLIKMHWCKYCFRLFPDVESKLVHTKKHNYQPGMTIFCSQCSKCFDANNDITQHEYEHENVEGTAIYQGFSLLSSLLNMNVKEFLKSISNTSKKFVCACCKFACRSPQKFIEHSKKATCRSLVCDICCAVYRKRRHLIQHINGHNKKRWTNTCPKCNATFTWKGLREHKKVCYEIKCSDCHMQFESIEELTSHTSKEHVGTITVERCKFCEKQIIGKDMLKKHLQYAHKGTLHLYKYRCIDCDKLFKHPKLLFAHFFSTHKDLMPYTCKICNINFRVRKKFTLHVRLDHKSAGFVEFDENFHVYFVEKKSENPFVPKSIYFDEAIDDEKAKCIEGTDTDLTEDCTDTNDRKLTKKFKRKSKQKPQNIIMDSSDSDTPLLQIRRRRGPYWKTSHKNQPKPKFVCKICKKNCYTAQNFKYHMNTHKKRLRCIKCHKTFSTDIRLKRHIVEHHSSSKLIDTLKRIQERRKAIVLNEPPKNPFEDTLKKVHCVVTDTPAKLTLVKSNNVSVRNFYESFVPSKEKINIESSVTMRITSEHKEPVITLKKCRTDVVFYEGLKLPVEVPQCPSDTQATLKVVQGEIQRAKLNYGDRLYKEADIATMETDHSYCEEYFDCDQINGEEAKMIPEVAEEVMLSSEEPLLQQNIVLPNIPKVMQSIRIGTLQPQAPYYKILKIEDIIDNVAPMTAEEPNEREVKLDGIRLVRVNPLAHLVSETAVKHHKKRYYKPKERDIKIAMMKAMKVQPKRLRPYKRNPQINLHEEP</sequence>
<keyword evidence="8" id="KW-1185">Reference proteome</keyword>
<dbReference type="InterPro" id="IPR013087">
    <property type="entry name" value="Znf_C2H2_type"/>
</dbReference>
<keyword evidence="2" id="KW-0677">Repeat</keyword>
<keyword evidence="3 5" id="KW-0863">Zinc-finger</keyword>
<dbReference type="SUPFAM" id="SSF57667">
    <property type="entry name" value="beta-beta-alpha zinc fingers"/>
    <property type="match status" value="2"/>
</dbReference>
<dbReference type="Proteomes" id="UP001497472">
    <property type="component" value="Unassembled WGS sequence"/>
</dbReference>
<feature type="domain" description="C2H2-type" evidence="6">
    <location>
        <begin position="304"/>
        <end position="332"/>
    </location>
</feature>
<dbReference type="Gene3D" id="3.30.160.60">
    <property type="entry name" value="Classic Zinc Finger"/>
    <property type="match status" value="3"/>
</dbReference>
<feature type="domain" description="C2H2-type" evidence="6">
    <location>
        <begin position="242"/>
        <end position="270"/>
    </location>
</feature>
<evidence type="ECO:0000256" key="4">
    <source>
        <dbReference type="ARBA" id="ARBA00022833"/>
    </source>
</evidence>
<accession>A0AAV1K1N4</accession>
<reference evidence="7 8" key="1">
    <citation type="submission" date="2023-11" db="EMBL/GenBank/DDBJ databases">
        <authorList>
            <person name="Okamura Y."/>
        </authorList>
    </citation>
    <scope>NUCLEOTIDE SEQUENCE [LARGE SCALE GENOMIC DNA]</scope>
</reference>
<dbReference type="GO" id="GO:0008270">
    <property type="term" value="F:zinc ion binding"/>
    <property type="evidence" value="ECO:0007669"/>
    <property type="project" value="UniProtKB-KW"/>
</dbReference>
<dbReference type="SMART" id="SM00355">
    <property type="entry name" value="ZnF_C2H2"/>
    <property type="match status" value="13"/>
</dbReference>
<dbReference type="PANTHER" id="PTHR24379:SF121">
    <property type="entry name" value="C2H2-TYPE DOMAIN-CONTAINING PROTEIN"/>
    <property type="match status" value="1"/>
</dbReference>
<keyword evidence="4" id="KW-0862">Zinc</keyword>
<proteinExistence type="predicted"/>
<comment type="caution">
    <text evidence="7">The sequence shown here is derived from an EMBL/GenBank/DDBJ whole genome shotgun (WGS) entry which is preliminary data.</text>
</comment>
<dbReference type="AlphaFoldDB" id="A0AAV1K1N4"/>
<keyword evidence="1" id="KW-0479">Metal-binding</keyword>
<dbReference type="EMBL" id="CAVLEF010000277">
    <property type="protein sequence ID" value="CAK1554265.1"/>
    <property type="molecule type" value="Genomic_DNA"/>
</dbReference>
<organism evidence="7 8">
    <name type="scientific">Leptosia nina</name>
    <dbReference type="NCBI Taxonomy" id="320188"/>
    <lineage>
        <taxon>Eukaryota</taxon>
        <taxon>Metazoa</taxon>
        <taxon>Ecdysozoa</taxon>
        <taxon>Arthropoda</taxon>
        <taxon>Hexapoda</taxon>
        <taxon>Insecta</taxon>
        <taxon>Pterygota</taxon>
        <taxon>Neoptera</taxon>
        <taxon>Endopterygota</taxon>
        <taxon>Lepidoptera</taxon>
        <taxon>Glossata</taxon>
        <taxon>Ditrysia</taxon>
        <taxon>Papilionoidea</taxon>
        <taxon>Pieridae</taxon>
        <taxon>Pierinae</taxon>
        <taxon>Leptosia</taxon>
    </lineage>
</organism>
<dbReference type="InterPro" id="IPR036236">
    <property type="entry name" value="Znf_C2H2_sf"/>
</dbReference>
<evidence type="ECO:0000256" key="5">
    <source>
        <dbReference type="PROSITE-ProRule" id="PRU00042"/>
    </source>
</evidence>
<gene>
    <name evidence="7" type="ORF">LNINA_LOCUS13191</name>
</gene>
<evidence type="ECO:0000256" key="1">
    <source>
        <dbReference type="ARBA" id="ARBA00022723"/>
    </source>
</evidence>
<feature type="domain" description="C2H2-type" evidence="6">
    <location>
        <begin position="103"/>
        <end position="130"/>
    </location>
</feature>
<protein>
    <recommendedName>
        <fullName evidence="6">C2H2-type domain-containing protein</fullName>
    </recommendedName>
</protein>
<evidence type="ECO:0000313" key="8">
    <source>
        <dbReference type="Proteomes" id="UP001497472"/>
    </source>
</evidence>
<feature type="domain" description="C2H2-type" evidence="6">
    <location>
        <begin position="494"/>
        <end position="522"/>
    </location>
</feature>
<dbReference type="PANTHER" id="PTHR24379">
    <property type="entry name" value="KRAB AND ZINC FINGER DOMAIN-CONTAINING"/>
    <property type="match status" value="1"/>
</dbReference>
<evidence type="ECO:0000256" key="3">
    <source>
        <dbReference type="ARBA" id="ARBA00022771"/>
    </source>
</evidence>
<name>A0AAV1K1N4_9NEOP</name>
<evidence type="ECO:0000313" key="7">
    <source>
        <dbReference type="EMBL" id="CAK1554265.1"/>
    </source>
</evidence>
<evidence type="ECO:0000256" key="2">
    <source>
        <dbReference type="ARBA" id="ARBA00022737"/>
    </source>
</evidence>
<dbReference type="PROSITE" id="PS00028">
    <property type="entry name" value="ZINC_FINGER_C2H2_1"/>
    <property type="match status" value="9"/>
</dbReference>
<evidence type="ECO:0000259" key="6">
    <source>
        <dbReference type="PROSITE" id="PS50157"/>
    </source>
</evidence>